<evidence type="ECO:0000256" key="1">
    <source>
        <dbReference type="SAM" id="MobiDB-lite"/>
    </source>
</evidence>
<name>A0A4S8QNX6_9HELO</name>
<accession>A0A4S8QNX6</accession>
<dbReference type="AlphaFoldDB" id="A0A4S8QNX6"/>
<feature type="region of interest" description="Disordered" evidence="1">
    <location>
        <begin position="1"/>
        <end position="24"/>
    </location>
</feature>
<dbReference type="EMBL" id="PQXL01000566">
    <property type="protein sequence ID" value="THV44855.1"/>
    <property type="molecule type" value="Genomic_DNA"/>
</dbReference>
<evidence type="ECO:0000313" key="2">
    <source>
        <dbReference type="EMBL" id="THV44855.1"/>
    </source>
</evidence>
<dbReference type="Proteomes" id="UP000308671">
    <property type="component" value="Unassembled WGS sequence"/>
</dbReference>
<proteinExistence type="predicted"/>
<comment type="caution">
    <text evidence="2">The sequence shown here is derived from an EMBL/GenBank/DDBJ whole genome shotgun (WGS) entry which is preliminary data.</text>
</comment>
<evidence type="ECO:0000313" key="3">
    <source>
        <dbReference type="Proteomes" id="UP000308671"/>
    </source>
</evidence>
<sequence>MAINTDRLIENPSTDKEPHLKTADGKSFREQWLKNIHKMKMKGVKNARKTDELSKEFDKLIHDSADDNFDNERKEFWF</sequence>
<organism evidence="2 3">
    <name type="scientific">Botrytis galanthina</name>
    <dbReference type="NCBI Taxonomy" id="278940"/>
    <lineage>
        <taxon>Eukaryota</taxon>
        <taxon>Fungi</taxon>
        <taxon>Dikarya</taxon>
        <taxon>Ascomycota</taxon>
        <taxon>Pezizomycotina</taxon>
        <taxon>Leotiomycetes</taxon>
        <taxon>Helotiales</taxon>
        <taxon>Sclerotiniaceae</taxon>
        <taxon>Botrytis</taxon>
    </lineage>
</organism>
<protein>
    <submittedName>
        <fullName evidence="2">Uncharacterized protein</fullName>
    </submittedName>
</protein>
<gene>
    <name evidence="2" type="ORF">BGAL_0567g00040</name>
</gene>
<feature type="compositionally biased region" description="Basic and acidic residues" evidence="1">
    <location>
        <begin position="7"/>
        <end position="24"/>
    </location>
</feature>
<keyword evidence="3" id="KW-1185">Reference proteome</keyword>
<reference evidence="2 3" key="1">
    <citation type="submission" date="2017-12" db="EMBL/GenBank/DDBJ databases">
        <title>Comparative genomics of Botrytis spp.</title>
        <authorList>
            <person name="Valero-Jimenez C.A."/>
            <person name="Tapia P."/>
            <person name="Veloso J."/>
            <person name="Silva-Moreno E."/>
            <person name="Staats M."/>
            <person name="Valdes J.H."/>
            <person name="Van Kan J.A.L."/>
        </authorList>
    </citation>
    <scope>NUCLEOTIDE SEQUENCE [LARGE SCALE GENOMIC DNA]</scope>
    <source>
        <strain evidence="2 3">MUCL435</strain>
    </source>
</reference>